<protein>
    <submittedName>
        <fullName evidence="1">Uncharacterized protein</fullName>
    </submittedName>
</protein>
<reference evidence="1" key="1">
    <citation type="submission" date="2023-07" db="EMBL/GenBank/DDBJ databases">
        <title>draft genome sequence of fig (Ficus carica).</title>
        <authorList>
            <person name="Takahashi T."/>
            <person name="Nishimura K."/>
        </authorList>
    </citation>
    <scope>NUCLEOTIDE SEQUENCE</scope>
</reference>
<sequence length="70" mass="7761">MSSKIQLPIDKRVPCRGVLDPPGFFSVLGQLGLGEVTNNQVHPSCSVFGTEDLLFSLDTRLVEPLYEKRD</sequence>
<keyword evidence="2" id="KW-1185">Reference proteome</keyword>
<comment type="caution">
    <text evidence="1">The sequence shown here is derived from an EMBL/GenBank/DDBJ whole genome shotgun (WGS) entry which is preliminary data.</text>
</comment>
<dbReference type="AlphaFoldDB" id="A0AA88DQU0"/>
<evidence type="ECO:0000313" key="1">
    <source>
        <dbReference type="EMBL" id="GMN59820.1"/>
    </source>
</evidence>
<accession>A0AA88DQU0</accession>
<dbReference type="Proteomes" id="UP001187192">
    <property type="component" value="Unassembled WGS sequence"/>
</dbReference>
<evidence type="ECO:0000313" key="2">
    <source>
        <dbReference type="Proteomes" id="UP001187192"/>
    </source>
</evidence>
<proteinExistence type="predicted"/>
<organism evidence="1 2">
    <name type="scientific">Ficus carica</name>
    <name type="common">Common fig</name>
    <dbReference type="NCBI Taxonomy" id="3494"/>
    <lineage>
        <taxon>Eukaryota</taxon>
        <taxon>Viridiplantae</taxon>
        <taxon>Streptophyta</taxon>
        <taxon>Embryophyta</taxon>
        <taxon>Tracheophyta</taxon>
        <taxon>Spermatophyta</taxon>
        <taxon>Magnoliopsida</taxon>
        <taxon>eudicotyledons</taxon>
        <taxon>Gunneridae</taxon>
        <taxon>Pentapetalae</taxon>
        <taxon>rosids</taxon>
        <taxon>fabids</taxon>
        <taxon>Rosales</taxon>
        <taxon>Moraceae</taxon>
        <taxon>Ficeae</taxon>
        <taxon>Ficus</taxon>
    </lineage>
</organism>
<name>A0AA88DQU0_FICCA</name>
<gene>
    <name evidence="1" type="ORF">TIFTF001_028906</name>
</gene>
<dbReference type="EMBL" id="BTGU01000091">
    <property type="protein sequence ID" value="GMN59820.1"/>
    <property type="molecule type" value="Genomic_DNA"/>
</dbReference>